<keyword evidence="5" id="KW-0046">Antibiotic resistance</keyword>
<evidence type="ECO:0000256" key="5">
    <source>
        <dbReference type="ARBA" id="ARBA00023251"/>
    </source>
</evidence>
<protein>
    <recommendedName>
        <fullName evidence="6">Transport permease protein</fullName>
    </recommendedName>
</protein>
<dbReference type="InterPro" id="IPR047817">
    <property type="entry name" value="ABC2_TM_bact-type"/>
</dbReference>
<feature type="transmembrane region" description="Helical" evidence="6">
    <location>
        <begin position="176"/>
        <end position="202"/>
    </location>
</feature>
<reference evidence="9" key="1">
    <citation type="journal article" date="2014" name="Int. J. Syst. Evol. Microbiol.">
        <title>Complete genome sequence of Corynebacterium casei LMG S-19264T (=DSM 44701T), isolated from a smear-ripened cheese.</title>
        <authorList>
            <consortium name="US DOE Joint Genome Institute (JGI-PGF)"/>
            <person name="Walter F."/>
            <person name="Albersmeier A."/>
            <person name="Kalinowski J."/>
            <person name="Ruckert C."/>
        </authorList>
    </citation>
    <scope>NUCLEOTIDE SEQUENCE</scope>
    <source>
        <strain evidence="9">CGMCC 1.12187</strain>
    </source>
</reference>
<dbReference type="InterPro" id="IPR000412">
    <property type="entry name" value="ABC_2_transport"/>
</dbReference>
<dbReference type="PROSITE" id="PS51012">
    <property type="entry name" value="ABC_TM2"/>
    <property type="match status" value="1"/>
</dbReference>
<comment type="subcellular location">
    <subcellularLocation>
        <location evidence="6">Cell membrane</location>
        <topology evidence="6">Multi-pass membrane protein</topology>
    </subcellularLocation>
    <subcellularLocation>
        <location evidence="1">Membrane</location>
        <topology evidence="1">Multi-pass membrane protein</topology>
    </subcellularLocation>
</comment>
<evidence type="ECO:0000256" key="3">
    <source>
        <dbReference type="ARBA" id="ARBA00022989"/>
    </source>
</evidence>
<evidence type="ECO:0000259" key="8">
    <source>
        <dbReference type="PROSITE" id="PS51012"/>
    </source>
</evidence>
<dbReference type="PANTHER" id="PTHR43229:SF2">
    <property type="entry name" value="NODULATION PROTEIN J"/>
    <property type="match status" value="1"/>
</dbReference>
<dbReference type="PRINTS" id="PR00164">
    <property type="entry name" value="ABC2TRNSPORT"/>
</dbReference>
<dbReference type="PIRSF" id="PIRSF006648">
    <property type="entry name" value="DrrB"/>
    <property type="match status" value="1"/>
</dbReference>
<feature type="transmembrane region" description="Helical" evidence="6">
    <location>
        <begin position="58"/>
        <end position="81"/>
    </location>
</feature>
<keyword evidence="4 6" id="KW-0472">Membrane</keyword>
<feature type="transmembrane region" description="Helical" evidence="6">
    <location>
        <begin position="214"/>
        <end position="236"/>
    </location>
</feature>
<sequence length="294" mass="30925">MTERPAAPAHGGRGGAVDLSALRPPFGPEEAARRAEARGALYFAEHQLRRLRSYAGTVLGVGVGTPVLYLLAMGIGLAGLVDDAAGPGLGVPYLHFVAPALLVSAAMMAGAEENSYTVMAGFKWQRLYLAARATPLSAGQLAAGHTLAASARYLLTSGVYYGVLLLFGAVPQPATGWLLVPLGVLAGNAFGLPVMAFAARLTEDRGEFALLQRLVVVPLFLFSGTFFPLSALPAALQWLGWVSPLWHATQLGRVLAYGLAEPAWLTVLHVACLAALAVTGWLLARRAYARRLDA</sequence>
<dbReference type="Pfam" id="PF01061">
    <property type="entry name" value="ABC2_membrane"/>
    <property type="match status" value="1"/>
</dbReference>
<keyword evidence="6" id="KW-0813">Transport</keyword>
<evidence type="ECO:0000256" key="2">
    <source>
        <dbReference type="ARBA" id="ARBA00022692"/>
    </source>
</evidence>
<feature type="transmembrane region" description="Helical" evidence="6">
    <location>
        <begin position="93"/>
        <end position="111"/>
    </location>
</feature>
<dbReference type="EMBL" id="BMEQ01000001">
    <property type="protein sequence ID" value="GGG42529.1"/>
    <property type="molecule type" value="Genomic_DNA"/>
</dbReference>
<keyword evidence="3 6" id="KW-1133">Transmembrane helix</keyword>
<dbReference type="RefSeq" id="WP_229741461.1">
    <property type="nucleotide sequence ID" value="NZ_BMEQ01000001.1"/>
</dbReference>
<dbReference type="GO" id="GO:0140359">
    <property type="term" value="F:ABC-type transporter activity"/>
    <property type="evidence" value="ECO:0007669"/>
    <property type="project" value="InterPro"/>
</dbReference>
<dbReference type="PANTHER" id="PTHR43229">
    <property type="entry name" value="NODULATION PROTEIN J"/>
    <property type="match status" value="1"/>
</dbReference>
<feature type="transmembrane region" description="Helical" evidence="6">
    <location>
        <begin position="263"/>
        <end position="284"/>
    </location>
</feature>
<dbReference type="InterPro" id="IPR051784">
    <property type="entry name" value="Nod_factor_ABC_transporter"/>
</dbReference>
<proteinExistence type="inferred from homology"/>
<organism evidence="9 10">
    <name type="scientific">Kocuria dechangensis</name>
    <dbReference type="NCBI Taxonomy" id="1176249"/>
    <lineage>
        <taxon>Bacteria</taxon>
        <taxon>Bacillati</taxon>
        <taxon>Actinomycetota</taxon>
        <taxon>Actinomycetes</taxon>
        <taxon>Micrococcales</taxon>
        <taxon>Micrococcaceae</taxon>
        <taxon>Kocuria</taxon>
    </lineage>
</organism>
<feature type="domain" description="ABC transmembrane type-2" evidence="8">
    <location>
        <begin position="57"/>
        <end position="291"/>
    </location>
</feature>
<dbReference type="GO" id="GO:0046677">
    <property type="term" value="P:response to antibiotic"/>
    <property type="evidence" value="ECO:0007669"/>
    <property type="project" value="UniProtKB-KW"/>
</dbReference>
<accession>A0A917GF69</accession>
<evidence type="ECO:0000313" key="9">
    <source>
        <dbReference type="EMBL" id="GGG42529.1"/>
    </source>
</evidence>
<evidence type="ECO:0000256" key="4">
    <source>
        <dbReference type="ARBA" id="ARBA00023136"/>
    </source>
</evidence>
<comment type="similarity">
    <text evidence="6">Belongs to the ABC-2 integral membrane protein family.</text>
</comment>
<name>A0A917GF69_9MICC</name>
<dbReference type="GO" id="GO:0043190">
    <property type="term" value="C:ATP-binding cassette (ABC) transporter complex"/>
    <property type="evidence" value="ECO:0007669"/>
    <property type="project" value="InterPro"/>
</dbReference>
<reference evidence="9" key="2">
    <citation type="submission" date="2020-09" db="EMBL/GenBank/DDBJ databases">
        <authorList>
            <person name="Sun Q."/>
            <person name="Zhou Y."/>
        </authorList>
    </citation>
    <scope>NUCLEOTIDE SEQUENCE</scope>
    <source>
        <strain evidence="9">CGMCC 1.12187</strain>
    </source>
</reference>
<comment type="caution">
    <text evidence="9">The sequence shown here is derived from an EMBL/GenBank/DDBJ whole genome shotgun (WGS) entry which is preliminary data.</text>
</comment>
<feature type="compositionally biased region" description="Low complexity" evidence="7">
    <location>
        <begin position="1"/>
        <end position="10"/>
    </location>
</feature>
<dbReference type="InterPro" id="IPR013525">
    <property type="entry name" value="ABC2_TM"/>
</dbReference>
<dbReference type="Proteomes" id="UP000638848">
    <property type="component" value="Unassembled WGS sequence"/>
</dbReference>
<dbReference type="AlphaFoldDB" id="A0A917GF69"/>
<feature type="region of interest" description="Disordered" evidence="7">
    <location>
        <begin position="1"/>
        <end position="21"/>
    </location>
</feature>
<keyword evidence="10" id="KW-1185">Reference proteome</keyword>
<evidence type="ECO:0000256" key="6">
    <source>
        <dbReference type="RuleBase" id="RU361157"/>
    </source>
</evidence>
<evidence type="ECO:0000256" key="1">
    <source>
        <dbReference type="ARBA" id="ARBA00004141"/>
    </source>
</evidence>
<keyword evidence="2 6" id="KW-0812">Transmembrane</keyword>
<evidence type="ECO:0000313" key="10">
    <source>
        <dbReference type="Proteomes" id="UP000638848"/>
    </source>
</evidence>
<keyword evidence="6" id="KW-1003">Cell membrane</keyword>
<gene>
    <name evidence="9" type="ORF">GCM10011374_01120</name>
</gene>
<feature type="transmembrane region" description="Helical" evidence="6">
    <location>
        <begin position="153"/>
        <end position="170"/>
    </location>
</feature>
<evidence type="ECO:0000256" key="7">
    <source>
        <dbReference type="SAM" id="MobiDB-lite"/>
    </source>
</evidence>